<evidence type="ECO:0000256" key="4">
    <source>
        <dbReference type="ARBA" id="ARBA00023242"/>
    </source>
</evidence>
<evidence type="ECO:0000313" key="7">
    <source>
        <dbReference type="EMBL" id="ATO59048.1"/>
    </source>
</evidence>
<dbReference type="PROSITE" id="PS51294">
    <property type="entry name" value="HTH_MYB"/>
    <property type="match status" value="2"/>
</dbReference>
<dbReference type="InterPro" id="IPR009057">
    <property type="entry name" value="Homeodomain-like_sf"/>
</dbReference>
<dbReference type="FunFam" id="1.10.10.60:FF:000001">
    <property type="entry name" value="MYB-related transcription factor"/>
    <property type="match status" value="1"/>
</dbReference>
<keyword evidence="3" id="KW-0238">DNA-binding</keyword>
<dbReference type="InterPro" id="IPR017930">
    <property type="entry name" value="Myb_dom"/>
</dbReference>
<dbReference type="SMART" id="SM00717">
    <property type="entry name" value="SANT"/>
    <property type="match status" value="2"/>
</dbReference>
<dbReference type="GO" id="GO:0003677">
    <property type="term" value="F:DNA binding"/>
    <property type="evidence" value="ECO:0007669"/>
    <property type="project" value="UniProtKB-KW"/>
</dbReference>
<name>A0A2D1LVX0_POLCS</name>
<dbReference type="PROSITE" id="PS50090">
    <property type="entry name" value="MYB_LIKE"/>
    <property type="match status" value="2"/>
</dbReference>
<evidence type="ECO:0000256" key="3">
    <source>
        <dbReference type="ARBA" id="ARBA00023125"/>
    </source>
</evidence>
<dbReference type="SUPFAM" id="SSF46689">
    <property type="entry name" value="Homeodomain-like"/>
    <property type="match status" value="1"/>
</dbReference>
<dbReference type="Pfam" id="PF00249">
    <property type="entry name" value="Myb_DNA-binding"/>
    <property type="match status" value="2"/>
</dbReference>
<dbReference type="EMBL" id="MG020557">
    <property type="protein sequence ID" value="ATO59049.1"/>
    <property type="molecule type" value="mRNA"/>
</dbReference>
<evidence type="ECO:0000259" key="5">
    <source>
        <dbReference type="PROSITE" id="PS50090"/>
    </source>
</evidence>
<feature type="domain" description="HTH myb-type" evidence="6">
    <location>
        <begin position="11"/>
        <end position="63"/>
    </location>
</feature>
<feature type="domain" description="HTH myb-type" evidence="6">
    <location>
        <begin position="64"/>
        <end position="118"/>
    </location>
</feature>
<dbReference type="GO" id="GO:0005634">
    <property type="term" value="C:nucleus"/>
    <property type="evidence" value="ECO:0007669"/>
    <property type="project" value="UniProtKB-SubCell"/>
</dbReference>
<reference evidence="7" key="1">
    <citation type="submission" date="2017-09" db="EMBL/GenBank/DDBJ databases">
        <title>The R2R3-MYB transcription factor PcMYB2 from the Polygonum cuspidatum.</title>
        <authorList>
            <person name="Liu Z.Y."/>
            <person name="Li X.X."/>
            <person name="Liu C."/>
            <person name="Qin J.B."/>
            <person name="Xu F."/>
        </authorList>
    </citation>
    <scope>NUCLEOTIDE SEQUENCE</scope>
</reference>
<dbReference type="EMBL" id="MG020556">
    <property type="protein sequence ID" value="ATO59048.1"/>
    <property type="molecule type" value="Genomic_DNA"/>
</dbReference>
<organism evidence="7">
    <name type="scientific">Polygonum cuspidatum</name>
    <name type="common">Japanese knotweed</name>
    <dbReference type="NCBI Taxonomy" id="83819"/>
    <lineage>
        <taxon>Eukaryota</taxon>
        <taxon>Viridiplantae</taxon>
        <taxon>Streptophyta</taxon>
        <taxon>Embryophyta</taxon>
        <taxon>Tracheophyta</taxon>
        <taxon>Spermatophyta</taxon>
        <taxon>Magnoliopsida</taxon>
        <taxon>eudicotyledons</taxon>
        <taxon>Gunneridae</taxon>
        <taxon>Pentapetalae</taxon>
        <taxon>Caryophyllales</taxon>
        <taxon>Polygonaceae</taxon>
        <taxon>Polygonoideae</taxon>
        <taxon>Polygoneae</taxon>
        <taxon>Polygonum</taxon>
    </lineage>
</organism>
<dbReference type="Gene3D" id="1.10.10.60">
    <property type="entry name" value="Homeodomain-like"/>
    <property type="match status" value="2"/>
</dbReference>
<feature type="domain" description="Myb-like" evidence="5">
    <location>
        <begin position="11"/>
        <end position="63"/>
    </location>
</feature>
<sequence length="245" mass="27917">MGRRKPCYVSNEGVKRGAWTPEEDTILSQFILSHGEGKWNSLPWRAGLKRCGKSCRLRWLNYLRPDIKRGNITPDEEDLIVRLHKLLGNRWSLIAGRLPGRTDNEIKNYWNTGLSKKLEAGASKTVTSQDPMIKTTSLKCIQKNHLQVAENEMQLFMGESSPHYNDLTTDHDDVNDTLNMRFEFNYELGTAEEGWRNEGSFFNGGTGEDYGAPPDQIQHKGNEIADDFNFLAQLLDHEGGWLGNF</sequence>
<dbReference type="CDD" id="cd00167">
    <property type="entry name" value="SANT"/>
    <property type="match status" value="2"/>
</dbReference>
<dbReference type="PANTHER" id="PTHR47999">
    <property type="entry name" value="TRANSCRIPTION FACTOR MYB8-RELATED-RELATED"/>
    <property type="match status" value="1"/>
</dbReference>
<accession>A0A2D1LVX0</accession>
<protein>
    <submittedName>
        <fullName evidence="7">R2R3 Myb2 transcription factor</fullName>
    </submittedName>
</protein>
<evidence type="ECO:0000256" key="2">
    <source>
        <dbReference type="ARBA" id="ARBA00022737"/>
    </source>
</evidence>
<dbReference type="AlphaFoldDB" id="A0A2D1LVX0"/>
<dbReference type="InterPro" id="IPR015495">
    <property type="entry name" value="Myb_TF_plants"/>
</dbReference>
<keyword evidence="2" id="KW-0677">Repeat</keyword>
<comment type="subcellular location">
    <subcellularLocation>
        <location evidence="1">Nucleus</location>
    </subcellularLocation>
</comment>
<evidence type="ECO:0000259" key="6">
    <source>
        <dbReference type="PROSITE" id="PS51294"/>
    </source>
</evidence>
<gene>
    <name evidence="7" type="primary">MYB2</name>
</gene>
<evidence type="ECO:0000256" key="1">
    <source>
        <dbReference type="ARBA" id="ARBA00004123"/>
    </source>
</evidence>
<proteinExistence type="evidence at transcript level"/>
<keyword evidence="4" id="KW-0539">Nucleus</keyword>
<dbReference type="PANTHER" id="PTHR47999:SF96">
    <property type="entry name" value="TRANSCRIPTION REPRESSOR MYB6-LIKE"/>
    <property type="match status" value="1"/>
</dbReference>
<dbReference type="InterPro" id="IPR001005">
    <property type="entry name" value="SANT/Myb"/>
</dbReference>
<feature type="domain" description="Myb-like" evidence="5">
    <location>
        <begin position="64"/>
        <end position="114"/>
    </location>
</feature>